<dbReference type="EMBL" id="JAGFNK010000293">
    <property type="protein sequence ID" value="KAI9453735.1"/>
    <property type="molecule type" value="Genomic_DNA"/>
</dbReference>
<gene>
    <name evidence="1" type="ORF">F5148DRAFT_458596</name>
</gene>
<organism evidence="1 2">
    <name type="scientific">Russula earlei</name>
    <dbReference type="NCBI Taxonomy" id="71964"/>
    <lineage>
        <taxon>Eukaryota</taxon>
        <taxon>Fungi</taxon>
        <taxon>Dikarya</taxon>
        <taxon>Basidiomycota</taxon>
        <taxon>Agaricomycotina</taxon>
        <taxon>Agaricomycetes</taxon>
        <taxon>Russulales</taxon>
        <taxon>Russulaceae</taxon>
        <taxon>Russula</taxon>
    </lineage>
</organism>
<accession>A0ACC0TYK4</accession>
<name>A0ACC0TYK4_9AGAM</name>
<evidence type="ECO:0000313" key="2">
    <source>
        <dbReference type="Proteomes" id="UP001207468"/>
    </source>
</evidence>
<evidence type="ECO:0000313" key="1">
    <source>
        <dbReference type="EMBL" id="KAI9453735.1"/>
    </source>
</evidence>
<protein>
    <submittedName>
        <fullName evidence="1">Uncharacterized protein</fullName>
    </submittedName>
</protein>
<keyword evidence="2" id="KW-1185">Reference proteome</keyword>
<dbReference type="Proteomes" id="UP001207468">
    <property type="component" value="Unassembled WGS sequence"/>
</dbReference>
<reference evidence="1" key="1">
    <citation type="submission" date="2021-03" db="EMBL/GenBank/DDBJ databases">
        <title>Evolutionary priming and transition to the ectomycorrhizal habit in an iconic lineage of mushroom-forming fungi: is preadaptation a requirement?</title>
        <authorList>
            <consortium name="DOE Joint Genome Institute"/>
            <person name="Looney B.P."/>
            <person name="Miyauchi S."/>
            <person name="Morin E."/>
            <person name="Drula E."/>
            <person name="Courty P.E."/>
            <person name="Chicoki N."/>
            <person name="Fauchery L."/>
            <person name="Kohler A."/>
            <person name="Kuo A."/>
            <person name="LaButti K."/>
            <person name="Pangilinan J."/>
            <person name="Lipzen A."/>
            <person name="Riley R."/>
            <person name="Andreopoulos W."/>
            <person name="He G."/>
            <person name="Johnson J."/>
            <person name="Barry K.W."/>
            <person name="Grigoriev I.V."/>
            <person name="Nagy L."/>
            <person name="Hibbett D."/>
            <person name="Henrissat B."/>
            <person name="Matheny P.B."/>
            <person name="Labbe J."/>
            <person name="Martin A.F."/>
        </authorList>
    </citation>
    <scope>NUCLEOTIDE SEQUENCE</scope>
    <source>
        <strain evidence="1">BPL698</strain>
    </source>
</reference>
<sequence length="290" mass="32178">MFSSSHDPALASLLLNMEPYTYHQNMPTTYRGTEGSWLSHGTAMTLEPFSCDSDALSQEDVTRIMRPFGYSMTPTEMCPEASFDSSFTRPTTTAITQNFSSTDSTWAHPTPWASSPKTFSGNPNEMGQVSYYSTVLDQRSIHGFQRSTSPPNGLSTFGDSLDTPPSLGGNADTTEVMDVKPGEHNAIHLGSLPHLPMAKRRKHEGSADQIGGQRTIDRRFACTIDDCGKDFSGEWEKMRHIRSIHCPPTIGCRACNYKQSRKDLFSEHCKKRHRGESVDELMVQLVTPSA</sequence>
<comment type="caution">
    <text evidence="1">The sequence shown here is derived from an EMBL/GenBank/DDBJ whole genome shotgun (WGS) entry which is preliminary data.</text>
</comment>
<proteinExistence type="predicted"/>